<accession>A0ACB9NWH8</accession>
<reference evidence="2" key="1">
    <citation type="journal article" date="2023" name="Front. Plant Sci.">
        <title>Chromosomal-level genome assembly of Melastoma candidum provides insights into trichome evolution.</title>
        <authorList>
            <person name="Zhong Y."/>
            <person name="Wu W."/>
            <person name="Sun C."/>
            <person name="Zou P."/>
            <person name="Liu Y."/>
            <person name="Dai S."/>
            <person name="Zhou R."/>
        </authorList>
    </citation>
    <scope>NUCLEOTIDE SEQUENCE [LARGE SCALE GENOMIC DNA]</scope>
</reference>
<sequence length="298" mass="32186">MDANEVTTIVLSKIKGIDPDNASKIIGYLLIHDLTDKDLIRLVFGPETLLHGLILKAKSHLGSTPPGPPAKGPTLTTPPASPRSLPKASCPSSLGFYSVPSVESVRRSLTPSLMHGARWVTWGGRRVLIVPWRQWGVQVGVEMDGHYLHRRSCSGSDLGYGNEDGNGVSAGTRVTISSYTVEAAVVTISRAADVPLLPSRSWVSPGGFDHEKLMRLKLVHQKRLATATVATAAALHFVPGMLPPSPQGKYFSLLLQQQQNDAHRQAYICAITFCVKSIELPTAVEKYHLAGNEKTSTV</sequence>
<protein>
    <submittedName>
        <fullName evidence="1">Uncharacterized protein</fullName>
    </submittedName>
</protein>
<organism evidence="1 2">
    <name type="scientific">Melastoma candidum</name>
    <dbReference type="NCBI Taxonomy" id="119954"/>
    <lineage>
        <taxon>Eukaryota</taxon>
        <taxon>Viridiplantae</taxon>
        <taxon>Streptophyta</taxon>
        <taxon>Embryophyta</taxon>
        <taxon>Tracheophyta</taxon>
        <taxon>Spermatophyta</taxon>
        <taxon>Magnoliopsida</taxon>
        <taxon>eudicotyledons</taxon>
        <taxon>Gunneridae</taxon>
        <taxon>Pentapetalae</taxon>
        <taxon>rosids</taxon>
        <taxon>malvids</taxon>
        <taxon>Myrtales</taxon>
        <taxon>Melastomataceae</taxon>
        <taxon>Melastomatoideae</taxon>
        <taxon>Melastomateae</taxon>
        <taxon>Melastoma</taxon>
    </lineage>
</organism>
<dbReference type="EMBL" id="CM042886">
    <property type="protein sequence ID" value="KAI4340533.1"/>
    <property type="molecule type" value="Genomic_DNA"/>
</dbReference>
<name>A0ACB9NWH8_9MYRT</name>
<gene>
    <name evidence="1" type="ORF">MLD38_025359</name>
</gene>
<evidence type="ECO:0000313" key="1">
    <source>
        <dbReference type="EMBL" id="KAI4340533.1"/>
    </source>
</evidence>
<proteinExistence type="predicted"/>
<keyword evidence="2" id="KW-1185">Reference proteome</keyword>
<evidence type="ECO:0000313" key="2">
    <source>
        <dbReference type="Proteomes" id="UP001057402"/>
    </source>
</evidence>
<dbReference type="Proteomes" id="UP001057402">
    <property type="component" value="Chromosome 7"/>
</dbReference>
<comment type="caution">
    <text evidence="1">The sequence shown here is derived from an EMBL/GenBank/DDBJ whole genome shotgun (WGS) entry which is preliminary data.</text>
</comment>